<evidence type="ECO:0000256" key="1">
    <source>
        <dbReference type="ARBA" id="ARBA00022468"/>
    </source>
</evidence>
<gene>
    <name evidence="3" type="ORF">CLODIP_2_CD04584</name>
</gene>
<dbReference type="FunFam" id="1.10.472.80:FF:000008">
    <property type="entry name" value="TBC1 domain family member 10A"/>
    <property type="match status" value="1"/>
</dbReference>
<accession>A0A8S1D0G5</accession>
<dbReference type="GO" id="GO:0005886">
    <property type="term" value="C:plasma membrane"/>
    <property type="evidence" value="ECO:0007669"/>
    <property type="project" value="UniProtKB-ARBA"/>
</dbReference>
<dbReference type="Proteomes" id="UP000494165">
    <property type="component" value="Unassembled WGS sequence"/>
</dbReference>
<dbReference type="EMBL" id="CADEPI010000089">
    <property type="protein sequence ID" value="CAB3373712.1"/>
    <property type="molecule type" value="Genomic_DNA"/>
</dbReference>
<dbReference type="InterPro" id="IPR035969">
    <property type="entry name" value="Rab-GAP_TBC_sf"/>
</dbReference>
<dbReference type="GO" id="GO:0005096">
    <property type="term" value="F:GTPase activator activity"/>
    <property type="evidence" value="ECO:0007669"/>
    <property type="project" value="UniProtKB-KW"/>
</dbReference>
<dbReference type="Gene3D" id="1.10.10.750">
    <property type="entry name" value="Ypt/Rab-GAP domain of gyp1p, domain 1"/>
    <property type="match status" value="1"/>
</dbReference>
<evidence type="ECO:0000313" key="3">
    <source>
        <dbReference type="EMBL" id="CAB3373712.1"/>
    </source>
</evidence>
<reference evidence="3 4" key="1">
    <citation type="submission" date="2020-04" db="EMBL/GenBank/DDBJ databases">
        <authorList>
            <person name="Alioto T."/>
            <person name="Alioto T."/>
            <person name="Gomez Garrido J."/>
        </authorList>
    </citation>
    <scope>NUCLEOTIDE SEQUENCE [LARGE SCALE GENOMIC DNA]</scope>
</reference>
<comment type="caution">
    <text evidence="3">The sequence shown here is derived from an EMBL/GenBank/DDBJ whole genome shotgun (WGS) entry which is preliminary data.</text>
</comment>
<sequence>MAAPRAQPEADCSDDSSQDWSIVSTVPDKYGFFGQEHVQTNHPPVPREVVLSREKKWLRMLSNWDYFMQEKHSKLRKRCRKGIPHSLRPRAWQFLCGAQALQDKHKVLYQSLTEQPGDPKCLDDIKKDLHRQFPQHEMFCSENGVGQQELFLVLKAFSVLDPEVGYCQAQAPLAAFLLMHMPTEQAFWCLVSVCHKYLNGYYSHGMQQIQIDGDILFGLLKKVAPQVYRHLKRQKIEPVLYMTEWFLCAYTRTLPWSTVLRVWDMFLFEGVKVLFKVGLVLLKGSLQPRLKRCPTMYETLEAIRQPPPGLLEEEALVQHMLRLKLTEEDFQKEHSRQVAKRQKRLQH</sequence>
<evidence type="ECO:0000313" key="4">
    <source>
        <dbReference type="Proteomes" id="UP000494165"/>
    </source>
</evidence>
<proteinExistence type="predicted"/>
<protein>
    <recommendedName>
        <fullName evidence="2">Rab-GAP TBC domain-containing protein</fullName>
    </recommendedName>
</protein>
<organism evidence="3 4">
    <name type="scientific">Cloeon dipterum</name>
    <dbReference type="NCBI Taxonomy" id="197152"/>
    <lineage>
        <taxon>Eukaryota</taxon>
        <taxon>Metazoa</taxon>
        <taxon>Ecdysozoa</taxon>
        <taxon>Arthropoda</taxon>
        <taxon>Hexapoda</taxon>
        <taxon>Insecta</taxon>
        <taxon>Pterygota</taxon>
        <taxon>Palaeoptera</taxon>
        <taxon>Ephemeroptera</taxon>
        <taxon>Pisciforma</taxon>
        <taxon>Baetidae</taxon>
        <taxon>Cloeon</taxon>
    </lineage>
</organism>
<dbReference type="FunFam" id="1.10.8.270:FF:000007">
    <property type="entry name" value="TBC1 domain family member 10A"/>
    <property type="match status" value="1"/>
</dbReference>
<keyword evidence="4" id="KW-1185">Reference proteome</keyword>
<dbReference type="GO" id="GO:0031267">
    <property type="term" value="F:small GTPase binding"/>
    <property type="evidence" value="ECO:0007669"/>
    <property type="project" value="TreeGrafter"/>
</dbReference>
<keyword evidence="1" id="KW-0343">GTPase activation</keyword>
<dbReference type="Gene3D" id="1.10.8.270">
    <property type="entry name" value="putative rabgap domain of human tbc1 domain family member 14 like domains"/>
    <property type="match status" value="1"/>
</dbReference>
<dbReference type="AlphaFoldDB" id="A0A8S1D0G5"/>
<dbReference type="OrthoDB" id="159449at2759"/>
<dbReference type="Gene3D" id="1.10.472.80">
    <property type="entry name" value="Ypt/Rab-GAP domain of gyp1p, domain 3"/>
    <property type="match status" value="1"/>
</dbReference>
<dbReference type="InterPro" id="IPR050302">
    <property type="entry name" value="Rab_GAP_TBC_domain"/>
</dbReference>
<dbReference type="PANTHER" id="PTHR47219">
    <property type="entry name" value="RAB GTPASE-ACTIVATING PROTEIN 1-LIKE"/>
    <property type="match status" value="1"/>
</dbReference>
<dbReference type="Pfam" id="PF00566">
    <property type="entry name" value="RabGAP-TBC"/>
    <property type="match status" value="1"/>
</dbReference>
<dbReference type="FunFam" id="1.10.10.750:FF:000001">
    <property type="entry name" value="TBC1 domain family member 10A"/>
    <property type="match status" value="1"/>
</dbReference>
<dbReference type="SUPFAM" id="SSF47923">
    <property type="entry name" value="Ypt/Rab-GAP domain of gyp1p"/>
    <property type="match status" value="2"/>
</dbReference>
<dbReference type="InterPro" id="IPR000195">
    <property type="entry name" value="Rab-GAP-TBC_dom"/>
</dbReference>
<dbReference type="SMART" id="SM00164">
    <property type="entry name" value="TBC"/>
    <property type="match status" value="1"/>
</dbReference>
<evidence type="ECO:0000259" key="2">
    <source>
        <dbReference type="PROSITE" id="PS50086"/>
    </source>
</evidence>
<name>A0A8S1D0G5_9INSE</name>
<dbReference type="PROSITE" id="PS50086">
    <property type="entry name" value="TBC_RABGAP"/>
    <property type="match status" value="1"/>
</dbReference>
<dbReference type="PANTHER" id="PTHR47219:SF4">
    <property type="entry name" value="TBC1 DOMAIN FAMILY MEMBER 10A"/>
    <property type="match status" value="1"/>
</dbReference>
<feature type="domain" description="Rab-GAP TBC" evidence="2">
    <location>
        <begin position="82"/>
        <end position="270"/>
    </location>
</feature>